<sequence>MLEKPSIQQYRKVKICWCGQSAGKFHKEPLRDYTPNPKSLCLLANDREDIVRTAWRHAETGRNVLSNLYTLLRENKKKGEEMNTPVVKILEYGGRYLGKYPYGGFSITVSAGDQLLEVIGSPEYGPTNSDTVLKRARCISIAKRKARMIAKALHLEVREDFFK</sequence>
<dbReference type="AlphaFoldDB" id="A0A1G2NDD1"/>
<reference evidence="1 2" key="1">
    <citation type="journal article" date="2016" name="Nat. Commun.">
        <title>Thousands of microbial genomes shed light on interconnected biogeochemical processes in an aquifer system.</title>
        <authorList>
            <person name="Anantharaman K."/>
            <person name="Brown C.T."/>
            <person name="Hug L.A."/>
            <person name="Sharon I."/>
            <person name="Castelle C.J."/>
            <person name="Probst A.J."/>
            <person name="Thomas B.C."/>
            <person name="Singh A."/>
            <person name="Wilkins M.J."/>
            <person name="Karaoz U."/>
            <person name="Brodie E.L."/>
            <person name="Williams K.H."/>
            <person name="Hubbard S.S."/>
            <person name="Banfield J.F."/>
        </authorList>
    </citation>
    <scope>NUCLEOTIDE SEQUENCE [LARGE SCALE GENOMIC DNA]</scope>
</reference>
<dbReference type="Proteomes" id="UP000176221">
    <property type="component" value="Unassembled WGS sequence"/>
</dbReference>
<evidence type="ECO:0000313" key="1">
    <source>
        <dbReference type="EMBL" id="OHA34060.1"/>
    </source>
</evidence>
<comment type="caution">
    <text evidence="1">The sequence shown here is derived from an EMBL/GenBank/DDBJ whole genome shotgun (WGS) entry which is preliminary data.</text>
</comment>
<name>A0A1G2NDD1_9BACT</name>
<gene>
    <name evidence="1" type="ORF">A2928_02640</name>
</gene>
<protein>
    <submittedName>
        <fullName evidence="1">Uncharacterized protein</fullName>
    </submittedName>
</protein>
<dbReference type="EMBL" id="MHRX01000018">
    <property type="protein sequence ID" value="OHA34060.1"/>
    <property type="molecule type" value="Genomic_DNA"/>
</dbReference>
<proteinExistence type="predicted"/>
<organism evidence="1 2">
    <name type="scientific">Candidatus Taylorbacteria bacterium RIFCSPLOWO2_01_FULL_45_15b</name>
    <dbReference type="NCBI Taxonomy" id="1802319"/>
    <lineage>
        <taxon>Bacteria</taxon>
        <taxon>Candidatus Tayloriibacteriota</taxon>
    </lineage>
</organism>
<evidence type="ECO:0000313" key="2">
    <source>
        <dbReference type="Proteomes" id="UP000176221"/>
    </source>
</evidence>
<accession>A0A1G2NDD1</accession>